<evidence type="ECO:0000256" key="2">
    <source>
        <dbReference type="ARBA" id="ARBA00011900"/>
    </source>
</evidence>
<dbReference type="PROSITE" id="PS00092">
    <property type="entry name" value="N6_MTASE"/>
    <property type="match status" value="1"/>
</dbReference>
<dbReference type="GO" id="GO:1904047">
    <property type="term" value="F:S-adenosyl-L-methionine binding"/>
    <property type="evidence" value="ECO:0007669"/>
    <property type="project" value="TreeGrafter"/>
</dbReference>
<dbReference type="GO" id="GO:0009307">
    <property type="term" value="P:DNA restriction-modification system"/>
    <property type="evidence" value="ECO:0007669"/>
    <property type="project" value="InterPro"/>
</dbReference>
<reference evidence="9 10" key="1">
    <citation type="submission" date="2020-01" db="EMBL/GenBank/DDBJ databases">
        <title>Muriicola jejuensis KCTC 22299.</title>
        <authorList>
            <person name="Wang G."/>
        </authorList>
    </citation>
    <scope>NUCLEOTIDE SEQUENCE [LARGE SCALE GENOMIC DNA]</scope>
    <source>
        <strain evidence="9 10">KCTC 22299</strain>
    </source>
</reference>
<evidence type="ECO:0000256" key="5">
    <source>
        <dbReference type="ARBA" id="ARBA00022691"/>
    </source>
</evidence>
<dbReference type="GO" id="GO:0043565">
    <property type="term" value="F:sequence-specific DNA binding"/>
    <property type="evidence" value="ECO:0007669"/>
    <property type="project" value="TreeGrafter"/>
</dbReference>
<evidence type="ECO:0000256" key="3">
    <source>
        <dbReference type="ARBA" id="ARBA00022603"/>
    </source>
</evidence>
<feature type="binding site" evidence="7">
    <location>
        <position position="9"/>
    </location>
    <ligand>
        <name>S-adenosyl-L-methionine</name>
        <dbReference type="ChEBI" id="CHEBI:59789"/>
    </ligand>
</feature>
<evidence type="ECO:0000256" key="4">
    <source>
        <dbReference type="ARBA" id="ARBA00022679"/>
    </source>
</evidence>
<feature type="binding site" evidence="7">
    <location>
        <position position="175"/>
    </location>
    <ligand>
        <name>S-adenosyl-L-methionine</name>
        <dbReference type="ChEBI" id="CHEBI:59789"/>
    </ligand>
</feature>
<feature type="binding site" evidence="7">
    <location>
        <position position="13"/>
    </location>
    <ligand>
        <name>S-adenosyl-L-methionine</name>
        <dbReference type="ChEBI" id="CHEBI:59789"/>
    </ligand>
</feature>
<keyword evidence="3 8" id="KW-0489">Methyltransferase</keyword>
<dbReference type="InterPro" id="IPR029063">
    <property type="entry name" value="SAM-dependent_MTases_sf"/>
</dbReference>
<dbReference type="RefSeq" id="WP_163692056.1">
    <property type="nucleotide sequence ID" value="NZ_FXTW01000001.1"/>
</dbReference>
<dbReference type="Gene3D" id="3.40.50.150">
    <property type="entry name" value="Vaccinia Virus protein VP39"/>
    <property type="match status" value="1"/>
</dbReference>
<keyword evidence="10" id="KW-1185">Reference proteome</keyword>
<evidence type="ECO:0000256" key="8">
    <source>
        <dbReference type="RuleBase" id="RU361257"/>
    </source>
</evidence>
<dbReference type="InterPro" id="IPR012263">
    <property type="entry name" value="M_m6A_EcoRV"/>
</dbReference>
<gene>
    <name evidence="9" type="ORF">GWK09_05865</name>
</gene>
<evidence type="ECO:0000313" key="10">
    <source>
        <dbReference type="Proteomes" id="UP000468443"/>
    </source>
</evidence>
<dbReference type="AlphaFoldDB" id="A0A6P0UBP4"/>
<dbReference type="GO" id="GO:0032259">
    <property type="term" value="P:methylation"/>
    <property type="evidence" value="ECO:0007669"/>
    <property type="project" value="UniProtKB-KW"/>
</dbReference>
<dbReference type="GO" id="GO:0006298">
    <property type="term" value="P:mismatch repair"/>
    <property type="evidence" value="ECO:0007669"/>
    <property type="project" value="TreeGrafter"/>
</dbReference>
<dbReference type="GO" id="GO:0009007">
    <property type="term" value="F:site-specific DNA-methyltransferase (adenine-specific) activity"/>
    <property type="evidence" value="ECO:0007669"/>
    <property type="project" value="UniProtKB-UniRule"/>
</dbReference>
<dbReference type="NCBIfam" id="TIGR00571">
    <property type="entry name" value="dam"/>
    <property type="match status" value="1"/>
</dbReference>
<comment type="caution">
    <text evidence="9">The sequence shown here is derived from an EMBL/GenBank/DDBJ whole genome shotgun (WGS) entry which is preliminary data.</text>
</comment>
<dbReference type="InterPro" id="IPR012327">
    <property type="entry name" value="MeTrfase_D12"/>
</dbReference>
<sequence length="265" mass="30813">MKPKPFLKWAGGKRWFVANYKNIIPQFNGKYVEPFLGSGVVFFHLTPRKGIIADINEELITTYQAIKDSHVRVTNELNNLKELGADYYDVREWSPEDRIQTAARFIYLNRTCWNGLYRVNKQGQFNVPRGTKKIENYPEDDFSVISNSLQKIHIRKSDFKRTIGYAREGDLVFTDPPYTVRHNNNGFIKYNENIFSWENQKELSYSLIKAAERGCKIICTNANHSSIKALYPKELFSIKEVSRFSSISSKTSSRNVYKEIIIQSI</sequence>
<protein>
    <recommendedName>
        <fullName evidence="2 8">Site-specific DNA-methyltransferase (adenine-specific)</fullName>
        <ecNumber evidence="2 8">2.1.1.72</ecNumber>
    </recommendedName>
</protein>
<dbReference type="EMBL" id="JAABOP010000001">
    <property type="protein sequence ID" value="NER10032.1"/>
    <property type="molecule type" value="Genomic_DNA"/>
</dbReference>
<keyword evidence="4 8" id="KW-0808">Transferase</keyword>
<accession>A0A6P0UBP4</accession>
<name>A0A6P0UBP4_9FLAO</name>
<feature type="binding site" evidence="7">
    <location>
        <position position="54"/>
    </location>
    <ligand>
        <name>S-adenosyl-L-methionine</name>
        <dbReference type="ChEBI" id="CHEBI:59789"/>
    </ligand>
</feature>
<dbReference type="PANTHER" id="PTHR30481">
    <property type="entry name" value="DNA ADENINE METHYLASE"/>
    <property type="match status" value="1"/>
</dbReference>
<dbReference type="SUPFAM" id="SSF53335">
    <property type="entry name" value="S-adenosyl-L-methionine-dependent methyltransferases"/>
    <property type="match status" value="1"/>
</dbReference>
<comment type="similarity">
    <text evidence="1 8">Belongs to the N(4)/N(6)-methyltransferase family.</text>
</comment>
<comment type="catalytic activity">
    <reaction evidence="6 8">
        <text>a 2'-deoxyadenosine in DNA + S-adenosyl-L-methionine = an N(6)-methyl-2'-deoxyadenosine in DNA + S-adenosyl-L-homocysteine + H(+)</text>
        <dbReference type="Rhea" id="RHEA:15197"/>
        <dbReference type="Rhea" id="RHEA-COMP:12418"/>
        <dbReference type="Rhea" id="RHEA-COMP:12419"/>
        <dbReference type="ChEBI" id="CHEBI:15378"/>
        <dbReference type="ChEBI" id="CHEBI:57856"/>
        <dbReference type="ChEBI" id="CHEBI:59789"/>
        <dbReference type="ChEBI" id="CHEBI:90615"/>
        <dbReference type="ChEBI" id="CHEBI:90616"/>
        <dbReference type="EC" id="2.1.1.72"/>
    </reaction>
</comment>
<evidence type="ECO:0000256" key="6">
    <source>
        <dbReference type="ARBA" id="ARBA00047942"/>
    </source>
</evidence>
<evidence type="ECO:0000256" key="1">
    <source>
        <dbReference type="ARBA" id="ARBA00006594"/>
    </source>
</evidence>
<dbReference type="Proteomes" id="UP000468443">
    <property type="component" value="Unassembled WGS sequence"/>
</dbReference>
<evidence type="ECO:0000313" key="9">
    <source>
        <dbReference type="EMBL" id="NER10032.1"/>
    </source>
</evidence>
<dbReference type="PANTHER" id="PTHR30481:SF3">
    <property type="entry name" value="DNA ADENINE METHYLASE"/>
    <property type="match status" value="1"/>
</dbReference>
<dbReference type="PIRSF" id="PIRSF000398">
    <property type="entry name" value="M_m6A_EcoRV"/>
    <property type="match status" value="1"/>
</dbReference>
<keyword evidence="5 8" id="KW-0949">S-adenosyl-L-methionine</keyword>
<dbReference type="Pfam" id="PF02086">
    <property type="entry name" value="MethyltransfD12"/>
    <property type="match status" value="1"/>
</dbReference>
<dbReference type="InterPro" id="IPR023095">
    <property type="entry name" value="Ade_MeTrfase_dom_2"/>
</dbReference>
<proteinExistence type="inferred from homology"/>
<evidence type="ECO:0000256" key="7">
    <source>
        <dbReference type="PIRSR" id="PIRSR000398-1"/>
    </source>
</evidence>
<dbReference type="InterPro" id="IPR002052">
    <property type="entry name" value="DNA_methylase_N6_adenine_CS"/>
</dbReference>
<dbReference type="EC" id="2.1.1.72" evidence="2 8"/>
<organism evidence="9 10">
    <name type="scientific">Muriicola jejuensis</name>
    <dbReference type="NCBI Taxonomy" id="504488"/>
    <lineage>
        <taxon>Bacteria</taxon>
        <taxon>Pseudomonadati</taxon>
        <taxon>Bacteroidota</taxon>
        <taxon>Flavobacteriia</taxon>
        <taxon>Flavobacteriales</taxon>
        <taxon>Flavobacteriaceae</taxon>
        <taxon>Muriicola</taxon>
    </lineage>
</organism>
<dbReference type="Gene3D" id="1.10.1020.10">
    <property type="entry name" value="Adenine-specific Methyltransferase, Domain 2"/>
    <property type="match status" value="1"/>
</dbReference>
<dbReference type="PRINTS" id="PR00505">
    <property type="entry name" value="D12N6MTFRASE"/>
</dbReference>